<keyword evidence="10" id="KW-0233">DNA recombination</keyword>
<dbReference type="Proteomes" id="UP001239994">
    <property type="component" value="Unassembled WGS sequence"/>
</dbReference>
<keyword evidence="8" id="KW-0808">Transferase</keyword>
<evidence type="ECO:0000256" key="11">
    <source>
        <dbReference type="ARBA" id="ARBA00039658"/>
    </source>
</evidence>
<evidence type="ECO:0000313" key="13">
    <source>
        <dbReference type="EMBL" id="KAK1785709.1"/>
    </source>
</evidence>
<dbReference type="GO" id="GO:0003677">
    <property type="term" value="F:DNA binding"/>
    <property type="evidence" value="ECO:0007669"/>
    <property type="project" value="UniProtKB-KW"/>
</dbReference>
<reference evidence="13" key="1">
    <citation type="submission" date="2023-03" db="EMBL/GenBank/DDBJ databases">
        <title>Electrophorus voltai genome.</title>
        <authorList>
            <person name="Bian C."/>
        </authorList>
    </citation>
    <scope>NUCLEOTIDE SEQUENCE</scope>
    <source>
        <strain evidence="13">CB-2022</strain>
        <tissue evidence="13">Muscle</tissue>
    </source>
</reference>
<keyword evidence="14" id="KW-1185">Reference proteome</keyword>
<sequence length="355" mass="39266">HHGDLITWAHSSVGTGLPGWTHTTHLLSARYWWPAMHRDIIRYVSSCTDCTRSKNLCTPPAGKLLPHSSVGELVPISIDFVMDLPASEGNTTILVIVARFFKMVRIIPLKGLSIALETVDLLFCHVFRQFRLSKDIVSDRGAQFTSRLSKELLGKLNITMNLMSGYHPQSNGQVERGTSPPFIPGTQWRQSSRLLSSGADTASRFETHRRLRFAIAAFKRKVDQKRGVTLQFEPGQRVWATTKDGQAGPSGKLWAKFEGPYIISLVNEVTYRLGLPRDSWASRVFHVSALKPMVEGPLLEQGSPSGASPPLLEIGGELACKVRALLDSRRRTLDLQYLVDWEGYGLGAGPQGVGP</sequence>
<dbReference type="GO" id="GO:0046872">
    <property type="term" value="F:metal ion binding"/>
    <property type="evidence" value="ECO:0007669"/>
    <property type="project" value="UniProtKB-KW"/>
</dbReference>
<gene>
    <name evidence="13" type="ORF">P4O66_019055</name>
</gene>
<evidence type="ECO:0000256" key="1">
    <source>
        <dbReference type="ARBA" id="ARBA00022670"/>
    </source>
</evidence>
<evidence type="ECO:0000256" key="6">
    <source>
        <dbReference type="ARBA" id="ARBA00022908"/>
    </source>
</evidence>
<evidence type="ECO:0000256" key="7">
    <source>
        <dbReference type="ARBA" id="ARBA00022918"/>
    </source>
</evidence>
<dbReference type="Gene3D" id="1.10.340.70">
    <property type="match status" value="1"/>
</dbReference>
<dbReference type="InterPro" id="IPR041588">
    <property type="entry name" value="Integrase_H2C2"/>
</dbReference>
<dbReference type="Gene3D" id="3.30.420.10">
    <property type="entry name" value="Ribonuclease H-like superfamily/Ribonuclease H"/>
    <property type="match status" value="1"/>
</dbReference>
<keyword evidence="8" id="KW-0239">DNA-directed DNA polymerase</keyword>
<evidence type="ECO:0000259" key="12">
    <source>
        <dbReference type="PROSITE" id="PS50994"/>
    </source>
</evidence>
<dbReference type="EMBL" id="JAROKS010000026">
    <property type="protein sequence ID" value="KAK1785709.1"/>
    <property type="molecule type" value="Genomic_DNA"/>
</dbReference>
<evidence type="ECO:0000256" key="10">
    <source>
        <dbReference type="ARBA" id="ARBA00023172"/>
    </source>
</evidence>
<dbReference type="GO" id="GO:0006310">
    <property type="term" value="P:DNA recombination"/>
    <property type="evidence" value="ECO:0007669"/>
    <property type="project" value="UniProtKB-KW"/>
</dbReference>
<organism evidence="13 14">
    <name type="scientific">Electrophorus voltai</name>
    <dbReference type="NCBI Taxonomy" id="2609070"/>
    <lineage>
        <taxon>Eukaryota</taxon>
        <taxon>Metazoa</taxon>
        <taxon>Chordata</taxon>
        <taxon>Craniata</taxon>
        <taxon>Vertebrata</taxon>
        <taxon>Euteleostomi</taxon>
        <taxon>Actinopterygii</taxon>
        <taxon>Neopterygii</taxon>
        <taxon>Teleostei</taxon>
        <taxon>Ostariophysi</taxon>
        <taxon>Gymnotiformes</taxon>
        <taxon>Gymnotoidei</taxon>
        <taxon>Gymnotidae</taxon>
        <taxon>Electrophorus</taxon>
    </lineage>
</organism>
<evidence type="ECO:0000256" key="9">
    <source>
        <dbReference type="ARBA" id="ARBA00023125"/>
    </source>
</evidence>
<keyword evidence="7" id="KW-0695">RNA-directed DNA polymerase</keyword>
<keyword evidence="5" id="KW-0460">Magnesium</keyword>
<evidence type="ECO:0000256" key="3">
    <source>
        <dbReference type="ARBA" id="ARBA00022750"/>
    </source>
</evidence>
<dbReference type="InterPro" id="IPR016197">
    <property type="entry name" value="Chromo-like_dom_sf"/>
</dbReference>
<dbReference type="InterPro" id="IPR036397">
    <property type="entry name" value="RNaseH_sf"/>
</dbReference>
<dbReference type="GO" id="GO:0003887">
    <property type="term" value="F:DNA-directed DNA polymerase activity"/>
    <property type="evidence" value="ECO:0007669"/>
    <property type="project" value="UniProtKB-KW"/>
</dbReference>
<dbReference type="InterPro" id="IPR001584">
    <property type="entry name" value="Integrase_cat-core"/>
</dbReference>
<keyword evidence="6" id="KW-0229">DNA integration</keyword>
<dbReference type="GO" id="GO:0006508">
    <property type="term" value="P:proteolysis"/>
    <property type="evidence" value="ECO:0007669"/>
    <property type="project" value="UniProtKB-KW"/>
</dbReference>
<dbReference type="PANTHER" id="PTHR37984:SF5">
    <property type="entry name" value="PROTEIN NYNRIN-LIKE"/>
    <property type="match status" value="1"/>
</dbReference>
<keyword evidence="1" id="KW-0645">Protease</keyword>
<dbReference type="PANTHER" id="PTHR37984">
    <property type="entry name" value="PROTEIN CBG26694"/>
    <property type="match status" value="1"/>
</dbReference>
<dbReference type="GO" id="GO:0015074">
    <property type="term" value="P:DNA integration"/>
    <property type="evidence" value="ECO:0007669"/>
    <property type="project" value="UniProtKB-KW"/>
</dbReference>
<dbReference type="AlphaFoldDB" id="A0AAD8YTQ4"/>
<evidence type="ECO:0000313" key="14">
    <source>
        <dbReference type="Proteomes" id="UP001239994"/>
    </source>
</evidence>
<keyword evidence="2" id="KW-0479">Metal-binding</keyword>
<evidence type="ECO:0000256" key="4">
    <source>
        <dbReference type="ARBA" id="ARBA00022801"/>
    </source>
</evidence>
<dbReference type="Pfam" id="PF17921">
    <property type="entry name" value="Integrase_H2C2"/>
    <property type="match status" value="1"/>
</dbReference>
<name>A0AAD8YTQ4_9TELE</name>
<protein>
    <recommendedName>
        <fullName evidence="11">Gypsy retrotransposon integrase-like protein 1</fullName>
    </recommendedName>
</protein>
<dbReference type="InterPro" id="IPR056924">
    <property type="entry name" value="SH3_Tf2-1"/>
</dbReference>
<dbReference type="InterPro" id="IPR050951">
    <property type="entry name" value="Retrovirus_Pol_polyprotein"/>
</dbReference>
<evidence type="ECO:0000256" key="5">
    <source>
        <dbReference type="ARBA" id="ARBA00022842"/>
    </source>
</evidence>
<keyword evidence="3" id="KW-0064">Aspartyl protease</keyword>
<keyword evidence="8" id="KW-0548">Nucleotidyltransferase</keyword>
<evidence type="ECO:0000256" key="8">
    <source>
        <dbReference type="ARBA" id="ARBA00022932"/>
    </source>
</evidence>
<dbReference type="GO" id="GO:0003964">
    <property type="term" value="F:RNA-directed DNA polymerase activity"/>
    <property type="evidence" value="ECO:0007669"/>
    <property type="project" value="UniProtKB-KW"/>
</dbReference>
<dbReference type="PROSITE" id="PS50994">
    <property type="entry name" value="INTEGRASE"/>
    <property type="match status" value="1"/>
</dbReference>
<dbReference type="GO" id="GO:0004190">
    <property type="term" value="F:aspartic-type endopeptidase activity"/>
    <property type="evidence" value="ECO:0007669"/>
    <property type="project" value="UniProtKB-KW"/>
</dbReference>
<dbReference type="SUPFAM" id="SSF53098">
    <property type="entry name" value="Ribonuclease H-like"/>
    <property type="match status" value="1"/>
</dbReference>
<feature type="domain" description="Integrase catalytic" evidence="12">
    <location>
        <begin position="62"/>
        <end position="176"/>
    </location>
</feature>
<feature type="non-terminal residue" evidence="13">
    <location>
        <position position="355"/>
    </location>
</feature>
<dbReference type="SUPFAM" id="SSF54160">
    <property type="entry name" value="Chromo domain-like"/>
    <property type="match status" value="1"/>
</dbReference>
<dbReference type="InterPro" id="IPR012337">
    <property type="entry name" value="RNaseH-like_sf"/>
</dbReference>
<keyword evidence="9" id="KW-0238">DNA-binding</keyword>
<proteinExistence type="predicted"/>
<keyword evidence="4" id="KW-0378">Hydrolase</keyword>
<evidence type="ECO:0000256" key="2">
    <source>
        <dbReference type="ARBA" id="ARBA00022723"/>
    </source>
</evidence>
<accession>A0AAD8YTQ4</accession>
<comment type="caution">
    <text evidence="13">The sequence shown here is derived from an EMBL/GenBank/DDBJ whole genome shotgun (WGS) entry which is preliminary data.</text>
</comment>
<dbReference type="Pfam" id="PF24626">
    <property type="entry name" value="SH3_Tf2-1"/>
    <property type="match status" value="1"/>
</dbReference>